<evidence type="ECO:0000313" key="2">
    <source>
        <dbReference type="EMBL" id="KAK0437911.1"/>
    </source>
</evidence>
<protein>
    <submittedName>
        <fullName evidence="2">Uncharacterized protein</fullName>
    </submittedName>
</protein>
<feature type="region of interest" description="Disordered" evidence="1">
    <location>
        <begin position="59"/>
        <end position="79"/>
    </location>
</feature>
<reference evidence="2" key="1">
    <citation type="submission" date="2023-06" db="EMBL/GenBank/DDBJ databases">
        <authorList>
            <consortium name="Lawrence Berkeley National Laboratory"/>
            <person name="Ahrendt S."/>
            <person name="Sahu N."/>
            <person name="Indic B."/>
            <person name="Wong-Bajracharya J."/>
            <person name="Merenyi Z."/>
            <person name="Ke H.-M."/>
            <person name="Monk M."/>
            <person name="Kocsube S."/>
            <person name="Drula E."/>
            <person name="Lipzen A."/>
            <person name="Balint B."/>
            <person name="Henrissat B."/>
            <person name="Andreopoulos B."/>
            <person name="Martin F.M."/>
            <person name="Harder C.B."/>
            <person name="Rigling D."/>
            <person name="Ford K.L."/>
            <person name="Foster G.D."/>
            <person name="Pangilinan J."/>
            <person name="Papanicolaou A."/>
            <person name="Barry K."/>
            <person name="LaButti K."/>
            <person name="Viragh M."/>
            <person name="Koriabine M."/>
            <person name="Yan M."/>
            <person name="Riley R."/>
            <person name="Champramary S."/>
            <person name="Plett K.L."/>
            <person name="Tsai I.J."/>
            <person name="Slot J."/>
            <person name="Sipos G."/>
            <person name="Plett J."/>
            <person name="Nagy L.G."/>
            <person name="Grigoriev I.V."/>
        </authorList>
    </citation>
    <scope>NUCLEOTIDE SEQUENCE</scope>
    <source>
        <strain evidence="2">CCBAS 213</strain>
    </source>
</reference>
<gene>
    <name evidence="2" type="ORF">EV420DRAFT_1769837</name>
</gene>
<evidence type="ECO:0000313" key="3">
    <source>
        <dbReference type="Proteomes" id="UP001175211"/>
    </source>
</evidence>
<name>A0AA39MK68_ARMTA</name>
<proteinExistence type="predicted"/>
<evidence type="ECO:0000256" key="1">
    <source>
        <dbReference type="SAM" id="MobiDB-lite"/>
    </source>
</evidence>
<dbReference type="RefSeq" id="XP_060322732.1">
    <property type="nucleotide sequence ID" value="XM_060481047.1"/>
</dbReference>
<keyword evidence="3" id="KW-1185">Reference proteome</keyword>
<dbReference type="GeneID" id="85364595"/>
<dbReference type="EMBL" id="JAUEPS010000103">
    <property type="protein sequence ID" value="KAK0437911.1"/>
    <property type="molecule type" value="Genomic_DNA"/>
</dbReference>
<dbReference type="Proteomes" id="UP001175211">
    <property type="component" value="Unassembled WGS sequence"/>
</dbReference>
<sequence>MDWRLDVLDVEKSTGCIWSTKISDPPTQKETWGWWRMSKRFISSSIELMLSSDTPNCSVSSSDLQARPLPNHPDATQINLPTALGSLSSQNSTPRHRLGHPQLKVSTMVAIALFTGTRIRNSFPHEEDVHGMGTKATVGFYFLRHRYVEESEVPPTTRRERWKRQAAINGLIPLDALRPSQEIIQLTRKVAKTVQLVVLCRQG</sequence>
<dbReference type="AlphaFoldDB" id="A0AA39MK68"/>
<organism evidence="2 3">
    <name type="scientific">Armillaria tabescens</name>
    <name type="common">Ringless honey mushroom</name>
    <name type="synonym">Agaricus tabescens</name>
    <dbReference type="NCBI Taxonomy" id="1929756"/>
    <lineage>
        <taxon>Eukaryota</taxon>
        <taxon>Fungi</taxon>
        <taxon>Dikarya</taxon>
        <taxon>Basidiomycota</taxon>
        <taxon>Agaricomycotina</taxon>
        <taxon>Agaricomycetes</taxon>
        <taxon>Agaricomycetidae</taxon>
        <taxon>Agaricales</taxon>
        <taxon>Marasmiineae</taxon>
        <taxon>Physalacriaceae</taxon>
        <taxon>Desarmillaria</taxon>
    </lineage>
</organism>
<accession>A0AA39MK68</accession>
<comment type="caution">
    <text evidence="2">The sequence shown here is derived from an EMBL/GenBank/DDBJ whole genome shotgun (WGS) entry which is preliminary data.</text>
</comment>